<gene>
    <name evidence="3" type="primary">Hypp3194</name>
    <name evidence="3" type="ORF">BLAG_LOCUS19488</name>
</gene>
<dbReference type="InterPro" id="IPR027954">
    <property type="entry name" value="Transcobalamin-like_C"/>
</dbReference>
<dbReference type="PANTHER" id="PTHR10559">
    <property type="entry name" value="TRANSCOBALAMIN-1/GASTRIC INTRINSIC FACTOR"/>
    <property type="match status" value="1"/>
</dbReference>
<dbReference type="GO" id="GO:0031419">
    <property type="term" value="F:cobalamin binding"/>
    <property type="evidence" value="ECO:0007669"/>
    <property type="project" value="TreeGrafter"/>
</dbReference>
<dbReference type="GO" id="GO:0015889">
    <property type="term" value="P:cobalamin transport"/>
    <property type="evidence" value="ECO:0007669"/>
    <property type="project" value="TreeGrafter"/>
</dbReference>
<evidence type="ECO:0000313" key="4">
    <source>
        <dbReference type="Proteomes" id="UP000838412"/>
    </source>
</evidence>
<keyword evidence="1" id="KW-0732">Signal</keyword>
<dbReference type="PANTHER" id="PTHR10559:SF18">
    <property type="entry name" value="TRANSCOBALAMIN II"/>
    <property type="match status" value="1"/>
</dbReference>
<evidence type="ECO:0000259" key="2">
    <source>
        <dbReference type="Pfam" id="PF14478"/>
    </source>
</evidence>
<accession>A0A8K0A0K8</accession>
<name>A0A8K0A0K8_BRALA</name>
<dbReference type="GO" id="GO:0005615">
    <property type="term" value="C:extracellular space"/>
    <property type="evidence" value="ECO:0007669"/>
    <property type="project" value="TreeGrafter"/>
</dbReference>
<dbReference type="Pfam" id="PF14478">
    <property type="entry name" value="DUF4430"/>
    <property type="match status" value="1"/>
</dbReference>
<sequence length="167" mass="18572">MMLKFSILVVCLLVANLCHEVQGQGNFKKRVREELKNQKARIDRLESAVFGAGGATVTMKIENSLVPESRQYNVSVPAGNTVFQMMVAATMQFSDFTFRDTYYPSLASHFIDSINGLAGSTADKTFWRFEDGNGAAFDRGVDLINVYNGDVIVFRFTSWATPATEHP</sequence>
<evidence type="ECO:0000256" key="1">
    <source>
        <dbReference type="SAM" id="SignalP"/>
    </source>
</evidence>
<reference evidence="3" key="1">
    <citation type="submission" date="2022-01" db="EMBL/GenBank/DDBJ databases">
        <authorList>
            <person name="Braso-Vives M."/>
        </authorList>
    </citation>
    <scope>NUCLEOTIDE SEQUENCE</scope>
</reference>
<dbReference type="Proteomes" id="UP000838412">
    <property type="component" value="Chromosome 5"/>
</dbReference>
<dbReference type="EMBL" id="OV696690">
    <property type="protein sequence ID" value="CAH1265542.1"/>
    <property type="molecule type" value="Genomic_DNA"/>
</dbReference>
<dbReference type="Gene3D" id="2.170.130.30">
    <property type="match status" value="1"/>
</dbReference>
<evidence type="ECO:0000313" key="3">
    <source>
        <dbReference type="EMBL" id="CAH1265542.1"/>
    </source>
</evidence>
<dbReference type="InterPro" id="IPR051588">
    <property type="entry name" value="Cobalamin_Transport"/>
</dbReference>
<dbReference type="AlphaFoldDB" id="A0A8K0A0K8"/>
<dbReference type="OrthoDB" id="10050504at2759"/>
<feature type="domain" description="Transcobalamin-like C-terminal" evidence="2">
    <location>
        <begin position="79"/>
        <end position="157"/>
    </location>
</feature>
<feature type="signal peptide" evidence="1">
    <location>
        <begin position="1"/>
        <end position="23"/>
    </location>
</feature>
<feature type="chain" id="PRO_5035442326" evidence="1">
    <location>
        <begin position="24"/>
        <end position="167"/>
    </location>
</feature>
<organism evidence="3 4">
    <name type="scientific">Branchiostoma lanceolatum</name>
    <name type="common">Common lancelet</name>
    <name type="synonym">Amphioxus lanceolatum</name>
    <dbReference type="NCBI Taxonomy" id="7740"/>
    <lineage>
        <taxon>Eukaryota</taxon>
        <taxon>Metazoa</taxon>
        <taxon>Chordata</taxon>
        <taxon>Cephalochordata</taxon>
        <taxon>Leptocardii</taxon>
        <taxon>Amphioxiformes</taxon>
        <taxon>Branchiostomatidae</taxon>
        <taxon>Branchiostoma</taxon>
    </lineage>
</organism>
<protein>
    <submittedName>
        <fullName evidence="3">Hypp3194 protein</fullName>
    </submittedName>
</protein>
<keyword evidence="4" id="KW-1185">Reference proteome</keyword>
<proteinExistence type="predicted"/>